<dbReference type="AlphaFoldDB" id="A0AAD3SVD6"/>
<dbReference type="Proteomes" id="UP001279734">
    <property type="component" value="Unassembled WGS sequence"/>
</dbReference>
<gene>
    <name evidence="1" type="ORF">Nepgr_019626</name>
</gene>
<evidence type="ECO:0000313" key="1">
    <source>
        <dbReference type="EMBL" id="GMH17785.1"/>
    </source>
</evidence>
<evidence type="ECO:0000313" key="2">
    <source>
        <dbReference type="Proteomes" id="UP001279734"/>
    </source>
</evidence>
<dbReference type="EMBL" id="BSYO01000018">
    <property type="protein sequence ID" value="GMH17785.1"/>
    <property type="molecule type" value="Genomic_DNA"/>
</dbReference>
<reference evidence="1" key="1">
    <citation type="submission" date="2023-05" db="EMBL/GenBank/DDBJ databases">
        <title>Nepenthes gracilis genome sequencing.</title>
        <authorList>
            <person name="Fukushima K."/>
        </authorList>
    </citation>
    <scope>NUCLEOTIDE SEQUENCE</scope>
    <source>
        <strain evidence="1">SING2019-196</strain>
    </source>
</reference>
<keyword evidence="2" id="KW-1185">Reference proteome</keyword>
<comment type="caution">
    <text evidence="1">The sequence shown here is derived from an EMBL/GenBank/DDBJ whole genome shotgun (WGS) entry which is preliminary data.</text>
</comment>
<accession>A0AAD3SVD6</accession>
<proteinExistence type="predicted"/>
<sequence length="122" mass="13183">MLLAHLWHCKVVDSDMPLLAEVMQLPLQFFPGCPADSLGMLLGPRTGIECDGQHLSTGLGFSFLLWSAMAEMATLAECREVCLEGVLFVSVIIIAVGLECFGPRTVVLHWVPSVDALVRDAG</sequence>
<protein>
    <submittedName>
        <fullName evidence="1">Uncharacterized protein</fullName>
    </submittedName>
</protein>
<name>A0AAD3SVD6_NEPGR</name>
<organism evidence="1 2">
    <name type="scientific">Nepenthes gracilis</name>
    <name type="common">Slender pitcher plant</name>
    <dbReference type="NCBI Taxonomy" id="150966"/>
    <lineage>
        <taxon>Eukaryota</taxon>
        <taxon>Viridiplantae</taxon>
        <taxon>Streptophyta</taxon>
        <taxon>Embryophyta</taxon>
        <taxon>Tracheophyta</taxon>
        <taxon>Spermatophyta</taxon>
        <taxon>Magnoliopsida</taxon>
        <taxon>eudicotyledons</taxon>
        <taxon>Gunneridae</taxon>
        <taxon>Pentapetalae</taxon>
        <taxon>Caryophyllales</taxon>
        <taxon>Nepenthaceae</taxon>
        <taxon>Nepenthes</taxon>
    </lineage>
</organism>